<feature type="domain" description="Polymerase/histidinol phosphatase N-terminal" evidence="1">
    <location>
        <begin position="5"/>
        <end position="85"/>
    </location>
</feature>
<gene>
    <name evidence="2" type="ORF">LCGC14_2920770</name>
</gene>
<dbReference type="InterPro" id="IPR052018">
    <property type="entry name" value="PHP_domain"/>
</dbReference>
<dbReference type="CDD" id="cd07432">
    <property type="entry name" value="PHP_HisPPase"/>
    <property type="match status" value="1"/>
</dbReference>
<feature type="non-terminal residue" evidence="2">
    <location>
        <position position="246"/>
    </location>
</feature>
<dbReference type="GO" id="GO:0035312">
    <property type="term" value="F:5'-3' DNA exonuclease activity"/>
    <property type="evidence" value="ECO:0007669"/>
    <property type="project" value="TreeGrafter"/>
</dbReference>
<dbReference type="Gene3D" id="3.20.20.140">
    <property type="entry name" value="Metal-dependent hydrolases"/>
    <property type="match status" value="1"/>
</dbReference>
<dbReference type="InterPro" id="IPR003141">
    <property type="entry name" value="Pol/His_phosphatase_N"/>
</dbReference>
<dbReference type="AlphaFoldDB" id="A0A0F8XP37"/>
<reference evidence="2" key="1">
    <citation type="journal article" date="2015" name="Nature">
        <title>Complex archaea that bridge the gap between prokaryotes and eukaryotes.</title>
        <authorList>
            <person name="Spang A."/>
            <person name="Saw J.H."/>
            <person name="Jorgensen S.L."/>
            <person name="Zaremba-Niedzwiedzka K."/>
            <person name="Martijn J."/>
            <person name="Lind A.E."/>
            <person name="van Eijk R."/>
            <person name="Schleper C."/>
            <person name="Guy L."/>
            <person name="Ettema T.J."/>
        </authorList>
    </citation>
    <scope>NUCLEOTIDE SEQUENCE</scope>
</reference>
<comment type="caution">
    <text evidence="2">The sequence shown here is derived from an EMBL/GenBank/DDBJ whole genome shotgun (WGS) entry which is preliminary data.</text>
</comment>
<dbReference type="EMBL" id="LAZR01058038">
    <property type="protein sequence ID" value="KKK70758.1"/>
    <property type="molecule type" value="Genomic_DNA"/>
</dbReference>
<dbReference type="Pfam" id="PF13263">
    <property type="entry name" value="PHP_C"/>
    <property type="match status" value="1"/>
</dbReference>
<organism evidence="2">
    <name type="scientific">marine sediment metagenome</name>
    <dbReference type="NCBI Taxonomy" id="412755"/>
    <lineage>
        <taxon>unclassified sequences</taxon>
        <taxon>metagenomes</taxon>
        <taxon>ecological metagenomes</taxon>
    </lineage>
</organism>
<accession>A0A0F8XP37</accession>
<name>A0A0F8XP37_9ZZZZ</name>
<dbReference type="SUPFAM" id="SSF89550">
    <property type="entry name" value="PHP domain-like"/>
    <property type="match status" value="1"/>
</dbReference>
<dbReference type="SMART" id="SM00481">
    <property type="entry name" value="POLIIIAc"/>
    <property type="match status" value="1"/>
</dbReference>
<evidence type="ECO:0000259" key="1">
    <source>
        <dbReference type="SMART" id="SM00481"/>
    </source>
</evidence>
<dbReference type="PANTHER" id="PTHR42924:SF3">
    <property type="entry name" value="POLYMERASE_HISTIDINOL PHOSPHATASE N-TERMINAL DOMAIN-CONTAINING PROTEIN"/>
    <property type="match status" value="1"/>
</dbReference>
<protein>
    <recommendedName>
        <fullName evidence="1">Polymerase/histidinol phosphatase N-terminal domain-containing protein</fullName>
    </recommendedName>
</protein>
<proteinExistence type="predicted"/>
<sequence>MALKTELHCHNVFSNFQLGKDETPYDCNVTIRDQLEQAYQLGLDAVFITNHNTLDGYSQILQYKNDHLKFKNIQIYPAEEITTADGAHVLAYGINQKIEPGLTIEEIIDQIRNQNGVSCAPHPFSIIDSIRERANQCEMIEVFNSNNIDIISNAKASHFALENNKIKVAGSDSHVVSTFGRCVNVIESENNLDDVMSAMKHNKIEIQQTGYALPKETLEHLKYKINTSRDFIFEYVKDHYPNSEWI</sequence>
<evidence type="ECO:0000313" key="2">
    <source>
        <dbReference type="EMBL" id="KKK70758.1"/>
    </source>
</evidence>
<dbReference type="GO" id="GO:0004534">
    <property type="term" value="F:5'-3' RNA exonuclease activity"/>
    <property type="evidence" value="ECO:0007669"/>
    <property type="project" value="TreeGrafter"/>
</dbReference>
<dbReference type="PANTHER" id="PTHR42924">
    <property type="entry name" value="EXONUCLEASE"/>
    <property type="match status" value="1"/>
</dbReference>
<dbReference type="InterPro" id="IPR016195">
    <property type="entry name" value="Pol/histidinol_Pase-like"/>
</dbReference>